<dbReference type="Pfam" id="PF01063">
    <property type="entry name" value="Aminotran_4"/>
    <property type="match status" value="1"/>
</dbReference>
<evidence type="ECO:0000256" key="15">
    <source>
        <dbReference type="RuleBase" id="RU004106"/>
    </source>
</evidence>
<comment type="similarity">
    <text evidence="5 15">Belongs to the class-IV pyridoxal-phosphate-dependent aminotransferase family.</text>
</comment>
<evidence type="ECO:0000256" key="3">
    <source>
        <dbReference type="ARBA" id="ARBA00004931"/>
    </source>
</evidence>
<dbReference type="RefSeq" id="WP_183304437.1">
    <property type="nucleotide sequence ID" value="NZ_JACIFD010000005.1"/>
</dbReference>
<organism evidence="18 19">
    <name type="scientific">Canibacter oris</name>
    <dbReference type="NCBI Taxonomy" id="1365628"/>
    <lineage>
        <taxon>Bacteria</taxon>
        <taxon>Bacillati</taxon>
        <taxon>Actinomycetota</taxon>
        <taxon>Actinomycetes</taxon>
        <taxon>Micrococcales</taxon>
        <taxon>Microbacteriaceae</taxon>
        <taxon>Canibacter</taxon>
    </lineage>
</organism>
<dbReference type="Gene3D" id="3.20.10.10">
    <property type="entry name" value="D-amino Acid Aminotransferase, subunit A, domain 2"/>
    <property type="match status" value="1"/>
</dbReference>
<reference evidence="18" key="1">
    <citation type="submission" date="2020-08" db="EMBL/GenBank/DDBJ databases">
        <title>Sequencing the genomes of 1000 actinobacteria strains.</title>
        <authorList>
            <person name="Klenk H.-P."/>
        </authorList>
    </citation>
    <scope>NUCLEOTIDE SEQUENCE [LARGE SCALE GENOMIC DNA]</scope>
    <source>
        <strain evidence="18">DSM 27064</strain>
    </source>
</reference>
<dbReference type="PROSITE" id="PS00770">
    <property type="entry name" value="AA_TRANSFER_CLASS_4"/>
    <property type="match status" value="1"/>
</dbReference>
<evidence type="ECO:0000256" key="17">
    <source>
        <dbReference type="RuleBase" id="RU004517"/>
    </source>
</evidence>
<keyword evidence="8 17" id="KW-0808">Transferase</keyword>
<evidence type="ECO:0000256" key="13">
    <source>
        <dbReference type="ARBA" id="ARBA00049229"/>
    </source>
</evidence>
<dbReference type="PANTHER" id="PTHR11825:SF44">
    <property type="entry name" value="BRANCHED-CHAIN-AMINO-ACID AMINOTRANSFERASE"/>
    <property type="match status" value="1"/>
</dbReference>
<comment type="catalytic activity">
    <reaction evidence="12 17">
        <text>L-isoleucine + 2-oxoglutarate = (S)-3-methyl-2-oxopentanoate + L-glutamate</text>
        <dbReference type="Rhea" id="RHEA:24801"/>
        <dbReference type="ChEBI" id="CHEBI:16810"/>
        <dbReference type="ChEBI" id="CHEBI:29985"/>
        <dbReference type="ChEBI" id="CHEBI:35146"/>
        <dbReference type="ChEBI" id="CHEBI:58045"/>
        <dbReference type="EC" id="2.6.1.42"/>
    </reaction>
</comment>
<evidence type="ECO:0000256" key="9">
    <source>
        <dbReference type="ARBA" id="ARBA00022898"/>
    </source>
</evidence>
<gene>
    <name evidence="18" type="ORF">F5897_000633</name>
</gene>
<dbReference type="InterPro" id="IPR018300">
    <property type="entry name" value="Aminotrans_IV_CS"/>
</dbReference>
<dbReference type="PANTHER" id="PTHR11825">
    <property type="entry name" value="SUBGROUP IIII AMINOTRANSFERASE"/>
    <property type="match status" value="1"/>
</dbReference>
<comment type="pathway">
    <text evidence="2">Amino-acid biosynthesis; L-isoleucine biosynthesis; L-isoleucine from 2-oxobutanoate: step 4/4.</text>
</comment>
<dbReference type="CDD" id="cd01557">
    <property type="entry name" value="BCAT_beta_family"/>
    <property type="match status" value="1"/>
</dbReference>
<evidence type="ECO:0000256" key="4">
    <source>
        <dbReference type="ARBA" id="ARBA00005072"/>
    </source>
</evidence>
<dbReference type="EMBL" id="JACIFD010000005">
    <property type="protein sequence ID" value="MBB4071336.1"/>
    <property type="molecule type" value="Genomic_DNA"/>
</dbReference>
<sequence length="358" mass="39285">MQFSITQASQVDPARRSSALANPGFGTHFTDHMVSIVWEKETGWQTPEVLPYGPLSLDPANAVLHYGQEIFEGLKAYRHPDGKIALFRPERNAQRFNKSARRLALPEIPEELFVAACAELVKIDHEWVSDTPGHSLYLRPFMIADEVFLGVRSAQRARFIVIASPVGHYFPEGVKPVKLWLATEMKRAGHGGTGFAKCGGNYAGSLAATDEAYANGCQQVLFTDASDSDRIDELGGMNLFLVRRDGTVITPETNGNILEGVTRSSLIELLRAAGHTVEERRVTVSEWRDGAASGEIQEAFACGTAAVIAPIGSLHGLDGFEIVLPQQTGEVTMRLREELTGIQFGLLPDTRNWVQQVR</sequence>
<dbReference type="UniPathway" id="UPA00047">
    <property type="reaction ID" value="UER00058"/>
</dbReference>
<comment type="caution">
    <text evidence="18">The sequence shown here is derived from an EMBL/GenBank/DDBJ whole genome shotgun (WGS) entry which is preliminary data.</text>
</comment>
<evidence type="ECO:0000256" key="7">
    <source>
        <dbReference type="ARBA" id="ARBA00022605"/>
    </source>
</evidence>
<keyword evidence="7 17" id="KW-0028">Amino-acid biosynthesis</keyword>
<keyword evidence="10 17" id="KW-0100">Branched-chain amino acid biosynthesis</keyword>
<protein>
    <recommendedName>
        <fullName evidence="17">Branched-chain-amino-acid aminotransferase</fullName>
        <ecNumber evidence="17">2.6.1.42</ecNumber>
    </recommendedName>
</protein>
<keyword evidence="9 16" id="KW-0663">Pyridoxal phosphate</keyword>
<dbReference type="UniPathway" id="UPA00049">
    <property type="reaction ID" value="UER00062"/>
</dbReference>
<dbReference type="NCBIfam" id="NF009897">
    <property type="entry name" value="PRK13357.1"/>
    <property type="match status" value="1"/>
</dbReference>
<dbReference type="InterPro" id="IPR043131">
    <property type="entry name" value="BCAT-like_N"/>
</dbReference>
<evidence type="ECO:0000256" key="10">
    <source>
        <dbReference type="ARBA" id="ARBA00023304"/>
    </source>
</evidence>
<dbReference type="InterPro" id="IPR005786">
    <property type="entry name" value="B_amino_transII"/>
</dbReference>
<dbReference type="PIRSF" id="PIRSF006468">
    <property type="entry name" value="BCAT1"/>
    <property type="match status" value="1"/>
</dbReference>
<accession>A0A840DQ60</accession>
<dbReference type="SUPFAM" id="SSF56752">
    <property type="entry name" value="D-aminoacid aminotransferase-like PLP-dependent enzymes"/>
    <property type="match status" value="1"/>
</dbReference>
<dbReference type="NCBIfam" id="TIGR01123">
    <property type="entry name" value="ilvE_II"/>
    <property type="match status" value="1"/>
</dbReference>
<name>A0A840DQ60_9MICO</name>
<comment type="pathway">
    <text evidence="3">Amino-acid biosynthesis; L-valine biosynthesis; L-valine from pyruvate: step 4/4.</text>
</comment>
<proteinExistence type="inferred from homology"/>
<evidence type="ECO:0000313" key="18">
    <source>
        <dbReference type="EMBL" id="MBB4071336.1"/>
    </source>
</evidence>
<evidence type="ECO:0000256" key="1">
    <source>
        <dbReference type="ARBA" id="ARBA00001933"/>
    </source>
</evidence>
<evidence type="ECO:0000256" key="16">
    <source>
        <dbReference type="RuleBase" id="RU004516"/>
    </source>
</evidence>
<dbReference type="Gene3D" id="3.30.470.10">
    <property type="match status" value="1"/>
</dbReference>
<dbReference type="InterPro" id="IPR001544">
    <property type="entry name" value="Aminotrans_IV"/>
</dbReference>
<dbReference type="AlphaFoldDB" id="A0A840DQ60"/>
<dbReference type="Proteomes" id="UP000571183">
    <property type="component" value="Unassembled WGS sequence"/>
</dbReference>
<evidence type="ECO:0000256" key="12">
    <source>
        <dbReference type="ARBA" id="ARBA00048798"/>
    </source>
</evidence>
<feature type="modified residue" description="N6-(pyridoxal phosphate)lysine" evidence="14">
    <location>
        <position position="197"/>
    </location>
</feature>
<dbReference type="InterPro" id="IPR036038">
    <property type="entry name" value="Aminotransferase-like"/>
</dbReference>
<dbReference type="InterPro" id="IPR043132">
    <property type="entry name" value="BCAT-like_C"/>
</dbReference>
<keyword evidence="19" id="KW-1185">Reference proteome</keyword>
<comment type="catalytic activity">
    <reaction evidence="11 17">
        <text>L-valine + 2-oxoglutarate = 3-methyl-2-oxobutanoate + L-glutamate</text>
        <dbReference type="Rhea" id="RHEA:24813"/>
        <dbReference type="ChEBI" id="CHEBI:11851"/>
        <dbReference type="ChEBI" id="CHEBI:16810"/>
        <dbReference type="ChEBI" id="CHEBI:29985"/>
        <dbReference type="ChEBI" id="CHEBI:57762"/>
        <dbReference type="EC" id="2.6.1.42"/>
    </reaction>
</comment>
<dbReference type="GO" id="GO:0009097">
    <property type="term" value="P:isoleucine biosynthetic process"/>
    <property type="evidence" value="ECO:0007669"/>
    <property type="project" value="UniProtKB-UniPathway"/>
</dbReference>
<evidence type="ECO:0000313" key="19">
    <source>
        <dbReference type="Proteomes" id="UP000571183"/>
    </source>
</evidence>
<dbReference type="InterPro" id="IPR033939">
    <property type="entry name" value="BCAT_family"/>
</dbReference>
<keyword evidence="6 17" id="KW-0032">Aminotransferase</keyword>
<dbReference type="GO" id="GO:0004084">
    <property type="term" value="F:branched-chain-amino-acid transaminase activity"/>
    <property type="evidence" value="ECO:0007669"/>
    <property type="project" value="UniProtKB-EC"/>
</dbReference>
<dbReference type="GO" id="GO:0009098">
    <property type="term" value="P:L-leucine biosynthetic process"/>
    <property type="evidence" value="ECO:0007669"/>
    <property type="project" value="UniProtKB-UniPathway"/>
</dbReference>
<comment type="cofactor">
    <cofactor evidence="1 16">
        <name>pyridoxal 5'-phosphate</name>
        <dbReference type="ChEBI" id="CHEBI:597326"/>
    </cofactor>
</comment>
<evidence type="ECO:0000256" key="11">
    <source>
        <dbReference type="ARBA" id="ARBA00048212"/>
    </source>
</evidence>
<dbReference type="UniPathway" id="UPA00048">
    <property type="reaction ID" value="UER00073"/>
</dbReference>
<dbReference type="GO" id="GO:0009099">
    <property type="term" value="P:L-valine biosynthetic process"/>
    <property type="evidence" value="ECO:0007669"/>
    <property type="project" value="UniProtKB-UniPathway"/>
</dbReference>
<comment type="pathway">
    <text evidence="4">Amino-acid biosynthesis; L-leucine biosynthesis; L-leucine from 3-methyl-2-oxobutanoate: step 4/4.</text>
</comment>
<evidence type="ECO:0000256" key="2">
    <source>
        <dbReference type="ARBA" id="ARBA00004824"/>
    </source>
</evidence>
<comment type="catalytic activity">
    <reaction evidence="13 17">
        <text>L-leucine + 2-oxoglutarate = 4-methyl-2-oxopentanoate + L-glutamate</text>
        <dbReference type="Rhea" id="RHEA:18321"/>
        <dbReference type="ChEBI" id="CHEBI:16810"/>
        <dbReference type="ChEBI" id="CHEBI:17865"/>
        <dbReference type="ChEBI" id="CHEBI:29985"/>
        <dbReference type="ChEBI" id="CHEBI:57427"/>
        <dbReference type="EC" id="2.6.1.42"/>
    </reaction>
</comment>
<evidence type="ECO:0000256" key="6">
    <source>
        <dbReference type="ARBA" id="ARBA00022576"/>
    </source>
</evidence>
<dbReference type="EC" id="2.6.1.42" evidence="17"/>
<evidence type="ECO:0000256" key="5">
    <source>
        <dbReference type="ARBA" id="ARBA00009320"/>
    </source>
</evidence>
<evidence type="ECO:0000256" key="8">
    <source>
        <dbReference type="ARBA" id="ARBA00022679"/>
    </source>
</evidence>
<evidence type="ECO:0000256" key="14">
    <source>
        <dbReference type="PIRSR" id="PIRSR006468-1"/>
    </source>
</evidence>